<dbReference type="PRINTS" id="PR00149">
    <property type="entry name" value="FUMRATELYASE"/>
</dbReference>
<dbReference type="PROSITE" id="PS00163">
    <property type="entry name" value="FUMARATE_LYASES"/>
    <property type="match status" value="1"/>
</dbReference>
<dbReference type="PANTHER" id="PTHR43172">
    <property type="entry name" value="ADENYLOSUCCINATE LYASE"/>
    <property type="match status" value="1"/>
</dbReference>
<gene>
    <name evidence="4" type="ORF">DF222_02140</name>
</gene>
<evidence type="ECO:0000256" key="2">
    <source>
        <dbReference type="ARBA" id="ARBA00034772"/>
    </source>
</evidence>
<accession>A0A2U1T8Y0</accession>
<evidence type="ECO:0000313" key="4">
    <source>
        <dbReference type="EMBL" id="PWC02453.1"/>
    </source>
</evidence>
<keyword evidence="1" id="KW-0456">Lyase</keyword>
<dbReference type="InterPro" id="IPR022761">
    <property type="entry name" value="Fumarate_lyase_N"/>
</dbReference>
<dbReference type="InterPro" id="IPR008948">
    <property type="entry name" value="L-Aspartase-like"/>
</dbReference>
<evidence type="ECO:0000259" key="3">
    <source>
        <dbReference type="Pfam" id="PF00206"/>
    </source>
</evidence>
<dbReference type="InterPro" id="IPR020557">
    <property type="entry name" value="Fumarate_lyase_CS"/>
</dbReference>
<comment type="similarity">
    <text evidence="2">Belongs to the class-II fumarase/aspartase family.</text>
</comment>
<name>A0A2U1T8Y0_9CORY</name>
<sequence>MSLSRNAYADFAAVGDNALGASAQLSDTAWLKALLRFEEELADAAATVGAVTEKQARTARAGIADYRAGLDVEHIARAAAAGANPAIPMVAEIKALLDDPRAVHFGATSQDAVDTATVLVVKEAAGIVDKRLSHLAGLLRELCDTHRRTPIMGRTLGQQALPTSFGLIAAGWLQGLAAARAALREAAAALPVQYAGATGDLQASAPLGLQLHDALAERLSLNTHPRVWHTDRQPVLAVAAACARVCSALRKIAGDIVAHSATEVGELREAHPGGSSAMPHKRNPAAAVACEGYARRAPGLTVTLFDAADTRHQRGVGTWHAEWQPLRELLAVTDNAAARLEASLDGITVDTEAMAARAGKCRFEHTDELIDDILERST</sequence>
<comment type="caution">
    <text evidence="4">The sequence shown here is derived from an EMBL/GenBank/DDBJ whole genome shotgun (WGS) entry which is preliminary data.</text>
</comment>
<organism evidence="4 5">
    <name type="scientific">Corynebacterium yudongzhengii</name>
    <dbReference type="NCBI Taxonomy" id="2080740"/>
    <lineage>
        <taxon>Bacteria</taxon>
        <taxon>Bacillati</taxon>
        <taxon>Actinomycetota</taxon>
        <taxon>Actinomycetes</taxon>
        <taxon>Mycobacteriales</taxon>
        <taxon>Corynebacteriaceae</taxon>
        <taxon>Corynebacterium</taxon>
    </lineage>
</organism>
<dbReference type="OrthoDB" id="9768878at2"/>
<proteinExistence type="inferred from homology"/>
<feature type="domain" description="Fumarate lyase N-terminal" evidence="3">
    <location>
        <begin position="34"/>
        <end position="299"/>
    </location>
</feature>
<dbReference type="RefSeq" id="WP_108432101.1">
    <property type="nucleotide sequence ID" value="NZ_CP026947.1"/>
</dbReference>
<dbReference type="GO" id="GO:0016829">
    <property type="term" value="F:lyase activity"/>
    <property type="evidence" value="ECO:0007669"/>
    <property type="project" value="UniProtKB-KW"/>
</dbReference>
<keyword evidence="5" id="KW-1185">Reference proteome</keyword>
<dbReference type="Proteomes" id="UP000244989">
    <property type="component" value="Unassembled WGS sequence"/>
</dbReference>
<reference evidence="5" key="1">
    <citation type="submission" date="2018-04" db="EMBL/GenBank/DDBJ databases">
        <authorList>
            <person name="Liu S."/>
            <person name="Wang Z."/>
            <person name="Li J."/>
        </authorList>
    </citation>
    <scope>NUCLEOTIDE SEQUENCE [LARGE SCALE GENOMIC DNA]</scope>
    <source>
        <strain evidence="5">2189</strain>
    </source>
</reference>
<keyword evidence="4" id="KW-0413">Isomerase</keyword>
<dbReference type="SUPFAM" id="SSF48557">
    <property type="entry name" value="L-aspartase-like"/>
    <property type="match status" value="1"/>
</dbReference>
<dbReference type="KEGG" id="cyz:C3B44_09130"/>
<dbReference type="Gene3D" id="1.20.200.10">
    <property type="entry name" value="Fumarase/aspartase (Central domain)"/>
    <property type="match status" value="1"/>
</dbReference>
<evidence type="ECO:0000313" key="5">
    <source>
        <dbReference type="Proteomes" id="UP000244989"/>
    </source>
</evidence>
<dbReference type="GO" id="GO:0016853">
    <property type="term" value="F:isomerase activity"/>
    <property type="evidence" value="ECO:0007669"/>
    <property type="project" value="UniProtKB-KW"/>
</dbReference>
<dbReference type="EMBL" id="QEEZ01000003">
    <property type="protein sequence ID" value="PWC02453.1"/>
    <property type="molecule type" value="Genomic_DNA"/>
</dbReference>
<dbReference type="AlphaFoldDB" id="A0A2U1T8Y0"/>
<protein>
    <submittedName>
        <fullName evidence="4">3-carboxy-cis,cis-muconate cycloisomerase</fullName>
    </submittedName>
</protein>
<dbReference type="InterPro" id="IPR000362">
    <property type="entry name" value="Fumarate_lyase_fam"/>
</dbReference>
<dbReference type="Pfam" id="PF00206">
    <property type="entry name" value="Lyase_1"/>
    <property type="match status" value="1"/>
</dbReference>
<dbReference type="PANTHER" id="PTHR43172:SF2">
    <property type="entry name" value="ADENYLOSUCCINATE LYASE C-TERMINAL DOMAIN-CONTAINING PROTEIN"/>
    <property type="match status" value="1"/>
</dbReference>
<evidence type="ECO:0000256" key="1">
    <source>
        <dbReference type="ARBA" id="ARBA00023239"/>
    </source>
</evidence>